<dbReference type="AlphaFoldDB" id="A0A1A8LCE3"/>
<feature type="non-terminal residue" evidence="1">
    <location>
        <position position="80"/>
    </location>
</feature>
<accession>A0A1A8LCE3</accession>
<proteinExistence type="predicted"/>
<organism evidence="1">
    <name type="scientific">Nothobranchius pienaari</name>
    <dbReference type="NCBI Taxonomy" id="704102"/>
    <lineage>
        <taxon>Eukaryota</taxon>
        <taxon>Metazoa</taxon>
        <taxon>Chordata</taxon>
        <taxon>Craniata</taxon>
        <taxon>Vertebrata</taxon>
        <taxon>Euteleostomi</taxon>
        <taxon>Actinopterygii</taxon>
        <taxon>Neopterygii</taxon>
        <taxon>Teleostei</taxon>
        <taxon>Neoteleostei</taxon>
        <taxon>Acanthomorphata</taxon>
        <taxon>Ovalentaria</taxon>
        <taxon>Atherinomorphae</taxon>
        <taxon>Cyprinodontiformes</taxon>
        <taxon>Nothobranchiidae</taxon>
        <taxon>Nothobranchius</taxon>
    </lineage>
</organism>
<reference evidence="1" key="1">
    <citation type="submission" date="2016-05" db="EMBL/GenBank/DDBJ databases">
        <authorList>
            <person name="Lavstsen T."/>
            <person name="Jespersen J.S."/>
        </authorList>
    </citation>
    <scope>NUCLEOTIDE SEQUENCE</scope>
    <source>
        <tissue evidence="1">Brain</tissue>
    </source>
</reference>
<protein>
    <submittedName>
        <fullName evidence="1">Uncharacterized protein</fullName>
    </submittedName>
</protein>
<gene>
    <name evidence="1" type="primary">Nfu_g_1_024864</name>
</gene>
<sequence length="80" mass="9182">MLLHMITCVSTCIATLTVFQNCVKQAKSEFMCNLVSTNSHRPQVLFSAFNSIGNLYLLKNYVTAFCLFLSERFHRLDLPF</sequence>
<reference evidence="1" key="2">
    <citation type="submission" date="2016-06" db="EMBL/GenBank/DDBJ databases">
        <title>The genome of a short-lived fish provides insights into sex chromosome evolution and the genetic control of aging.</title>
        <authorList>
            <person name="Reichwald K."/>
            <person name="Felder M."/>
            <person name="Petzold A."/>
            <person name="Koch P."/>
            <person name="Groth M."/>
            <person name="Platzer M."/>
        </authorList>
    </citation>
    <scope>NUCLEOTIDE SEQUENCE</scope>
    <source>
        <tissue evidence="1">Brain</tissue>
    </source>
</reference>
<name>A0A1A8LCE3_9TELE</name>
<dbReference type="EMBL" id="HAEF01005118">
    <property type="protein sequence ID" value="SBR42500.1"/>
    <property type="molecule type" value="Transcribed_RNA"/>
</dbReference>
<evidence type="ECO:0000313" key="1">
    <source>
        <dbReference type="EMBL" id="SBR42500.1"/>
    </source>
</evidence>